<accession>A0ABV8G831</accession>
<dbReference type="InterPro" id="IPR036465">
    <property type="entry name" value="vWFA_dom_sf"/>
</dbReference>
<dbReference type="EMBL" id="JBHSBI010000011">
    <property type="protein sequence ID" value="MFC4010128.1"/>
    <property type="molecule type" value="Genomic_DNA"/>
</dbReference>
<keyword evidence="1" id="KW-1133">Transmembrane helix</keyword>
<dbReference type="Proteomes" id="UP001595851">
    <property type="component" value="Unassembled WGS sequence"/>
</dbReference>
<evidence type="ECO:0000259" key="2">
    <source>
        <dbReference type="PROSITE" id="PS50234"/>
    </source>
</evidence>
<name>A0ABV8G831_9ACTN</name>
<reference evidence="4" key="1">
    <citation type="journal article" date="2019" name="Int. J. Syst. Evol. Microbiol.">
        <title>The Global Catalogue of Microorganisms (GCM) 10K type strain sequencing project: providing services to taxonomists for standard genome sequencing and annotation.</title>
        <authorList>
            <consortium name="The Broad Institute Genomics Platform"/>
            <consortium name="The Broad Institute Genome Sequencing Center for Infectious Disease"/>
            <person name="Wu L."/>
            <person name="Ma J."/>
        </authorList>
    </citation>
    <scope>NUCLEOTIDE SEQUENCE [LARGE SCALE GENOMIC DNA]</scope>
    <source>
        <strain evidence="4">TBRC 1276</strain>
    </source>
</reference>
<feature type="transmembrane region" description="Helical" evidence="1">
    <location>
        <begin position="12"/>
        <end position="32"/>
    </location>
</feature>
<protein>
    <recommendedName>
        <fullName evidence="2">VWFA domain-containing protein</fullName>
    </recommendedName>
</protein>
<keyword evidence="1" id="KW-0472">Membrane</keyword>
<gene>
    <name evidence="3" type="ORF">ACFOY2_23065</name>
</gene>
<evidence type="ECO:0000256" key="1">
    <source>
        <dbReference type="SAM" id="Phobius"/>
    </source>
</evidence>
<comment type="caution">
    <text evidence="3">The sequence shown here is derived from an EMBL/GenBank/DDBJ whole genome shotgun (WGS) entry which is preliminary data.</text>
</comment>
<dbReference type="InterPro" id="IPR002035">
    <property type="entry name" value="VWF_A"/>
</dbReference>
<dbReference type="SUPFAM" id="SSF53300">
    <property type="entry name" value="vWA-like"/>
    <property type="match status" value="1"/>
</dbReference>
<keyword evidence="1" id="KW-0812">Transmembrane</keyword>
<evidence type="ECO:0000313" key="3">
    <source>
        <dbReference type="EMBL" id="MFC4010128.1"/>
    </source>
</evidence>
<sequence length="398" mass="41558">MTTTAKPRKSRRTAVVVVVLLLVLAGIAYYVYLAIPEQRTAFLVDTSQSKVAVGEIASSVGSAARNAGDRDAVSLRRFGGSCGAADNTAELVSSATGSGAQVASAARTLSSAGKATLESGVLATIDDFSGFYPFRGLRRNRIVVVTSHGTDGCARDQSAAMKAIRERVAAAGLTLEFRFVGFHVPDEQRDELQALAGATGAPEPRFVRSPEELNVALRELVIPDFGLAKPVQLPSEPEPTPTKKAKEHEFVVALMTGWGVAVTGAPVECATTTGATPHQCRFRLAEGDHVSLVAKISGPDPNPMRGQNNPNYRPNNTPFWYGCDEGPRSRTCTVTMNRERLAKAAATSGDAPSTSMVACVTTQDPAAAALAMTCAGVTGAPPPPIPTVTYADGSVGDG</sequence>
<feature type="domain" description="VWFA" evidence="2">
    <location>
        <begin position="39"/>
        <end position="225"/>
    </location>
</feature>
<proteinExistence type="predicted"/>
<evidence type="ECO:0000313" key="4">
    <source>
        <dbReference type="Proteomes" id="UP001595851"/>
    </source>
</evidence>
<dbReference type="RefSeq" id="WP_379530149.1">
    <property type="nucleotide sequence ID" value="NZ_JBHSBI010000011.1"/>
</dbReference>
<organism evidence="3 4">
    <name type="scientific">Nonomuraea purpurea</name>
    <dbReference type="NCBI Taxonomy" id="1849276"/>
    <lineage>
        <taxon>Bacteria</taxon>
        <taxon>Bacillati</taxon>
        <taxon>Actinomycetota</taxon>
        <taxon>Actinomycetes</taxon>
        <taxon>Streptosporangiales</taxon>
        <taxon>Streptosporangiaceae</taxon>
        <taxon>Nonomuraea</taxon>
    </lineage>
</organism>
<keyword evidence="4" id="KW-1185">Reference proteome</keyword>
<dbReference type="PROSITE" id="PS50234">
    <property type="entry name" value="VWFA"/>
    <property type="match status" value="1"/>
</dbReference>